<evidence type="ECO:0000256" key="11">
    <source>
        <dbReference type="ARBA" id="ARBA00048701"/>
    </source>
</evidence>
<feature type="transmembrane region" description="Helical" evidence="17">
    <location>
        <begin position="129"/>
        <end position="152"/>
    </location>
</feature>
<dbReference type="Pfam" id="PF04750">
    <property type="entry name" value="Far-17a_AIG1"/>
    <property type="match status" value="1"/>
</dbReference>
<evidence type="ECO:0000256" key="15">
    <source>
        <dbReference type="ARBA" id="ARBA00049322"/>
    </source>
</evidence>
<organism evidence="18">
    <name type="scientific">Schizaphis graminum</name>
    <name type="common">Green bug aphid</name>
    <dbReference type="NCBI Taxonomy" id="13262"/>
    <lineage>
        <taxon>Eukaryota</taxon>
        <taxon>Metazoa</taxon>
        <taxon>Ecdysozoa</taxon>
        <taxon>Arthropoda</taxon>
        <taxon>Hexapoda</taxon>
        <taxon>Insecta</taxon>
        <taxon>Pterygota</taxon>
        <taxon>Neoptera</taxon>
        <taxon>Paraneoptera</taxon>
        <taxon>Hemiptera</taxon>
        <taxon>Sternorrhyncha</taxon>
        <taxon>Aphidomorpha</taxon>
        <taxon>Aphidoidea</taxon>
        <taxon>Aphididae</taxon>
        <taxon>Aphidini</taxon>
        <taxon>Schizaphis</taxon>
    </lineage>
</organism>
<sequence>MSLTTYLTAANVAVHVLGTITFVFSVYYNYVYVNIPTHVNPIDDAFGGKFKYLTFLDGCFQALFFLYALIVDVFPLIFPSKSSVLETLVQVKSFFFASVAFPLSMFVSTTFWSLWFIDRSLVMPKDIDLYFPVWLNHTMHTFVFVFTCLEMVTAYRPYPSRISGMTTHICLQLSYLIWIHIVYSQCHMWVYPILTQLNLPLRCLFFLGTFVYTSVLYIVGEYFNKFVWGYQPQKVQNQYDP</sequence>
<keyword evidence="4 17" id="KW-0812">Transmembrane</keyword>
<protein>
    <submittedName>
        <fullName evidence="18">Androgen-induced protein</fullName>
    </submittedName>
</protein>
<evidence type="ECO:0000256" key="8">
    <source>
        <dbReference type="ARBA" id="ARBA00047427"/>
    </source>
</evidence>
<feature type="transmembrane region" description="Helical" evidence="17">
    <location>
        <begin position="12"/>
        <end position="32"/>
    </location>
</feature>
<evidence type="ECO:0000313" key="18">
    <source>
        <dbReference type="EMBL" id="MBY26425.1"/>
    </source>
</evidence>
<proteinExistence type="inferred from homology"/>
<dbReference type="PANTHER" id="PTHR10989">
    <property type="entry name" value="ANDROGEN-INDUCED PROTEIN 1-RELATED"/>
    <property type="match status" value="1"/>
</dbReference>
<evidence type="ECO:0000256" key="7">
    <source>
        <dbReference type="ARBA" id="ARBA00047368"/>
    </source>
</evidence>
<evidence type="ECO:0000256" key="17">
    <source>
        <dbReference type="SAM" id="Phobius"/>
    </source>
</evidence>
<evidence type="ECO:0000256" key="1">
    <source>
        <dbReference type="ARBA" id="ARBA00000923"/>
    </source>
</evidence>
<comment type="catalytic activity">
    <reaction evidence="7">
        <text>12-hexadecanoyloxy-octadecanoate + H2O = 12-hydroxyoctadecanoate + hexadecanoate + H(+)</text>
        <dbReference type="Rhea" id="RHEA:52056"/>
        <dbReference type="ChEBI" id="CHEBI:7896"/>
        <dbReference type="ChEBI" id="CHEBI:15377"/>
        <dbReference type="ChEBI" id="CHEBI:15378"/>
        <dbReference type="ChEBI" id="CHEBI:83677"/>
        <dbReference type="ChEBI" id="CHEBI:84201"/>
    </reaction>
    <physiologicalReaction direction="left-to-right" evidence="7">
        <dbReference type="Rhea" id="RHEA:52057"/>
    </physiologicalReaction>
</comment>
<comment type="catalytic activity">
    <reaction evidence="8">
        <text>13-octadecanoyloxy-octadecanoate + H2O = 13-hydroxy-octadecanoate + octadecanoate + H(+)</text>
        <dbReference type="Rhea" id="RHEA:52084"/>
        <dbReference type="ChEBI" id="CHEBI:15377"/>
        <dbReference type="ChEBI" id="CHEBI:15378"/>
        <dbReference type="ChEBI" id="CHEBI:25629"/>
        <dbReference type="ChEBI" id="CHEBI:136304"/>
        <dbReference type="ChEBI" id="CHEBI:136335"/>
    </reaction>
    <physiologicalReaction direction="left-to-right" evidence="8">
        <dbReference type="Rhea" id="RHEA:52085"/>
    </physiologicalReaction>
</comment>
<accession>A0A2S2PAF7</accession>
<feature type="transmembrane region" description="Helical" evidence="17">
    <location>
        <begin position="52"/>
        <end position="74"/>
    </location>
</feature>
<dbReference type="AlphaFoldDB" id="A0A2S2PAF7"/>
<dbReference type="GO" id="GO:0016020">
    <property type="term" value="C:membrane"/>
    <property type="evidence" value="ECO:0007669"/>
    <property type="project" value="InterPro"/>
</dbReference>
<dbReference type="PANTHER" id="PTHR10989:SF16">
    <property type="entry name" value="AT02829P-RELATED"/>
    <property type="match status" value="1"/>
</dbReference>
<feature type="transmembrane region" description="Helical" evidence="17">
    <location>
        <begin position="94"/>
        <end position="117"/>
    </location>
</feature>
<evidence type="ECO:0000256" key="10">
    <source>
        <dbReference type="ARBA" id="ARBA00048680"/>
    </source>
</evidence>
<comment type="catalytic activity">
    <reaction evidence="16">
        <text>12-(9Z-hexadecenoyloxy)-octadecanoate + H2O = 12-hydroxyoctadecanoate + (9Z)-hexadecenoate + H(+)</text>
        <dbReference type="Rhea" id="RHEA:52072"/>
        <dbReference type="ChEBI" id="CHEBI:15377"/>
        <dbReference type="ChEBI" id="CHEBI:15378"/>
        <dbReference type="ChEBI" id="CHEBI:32372"/>
        <dbReference type="ChEBI" id="CHEBI:84201"/>
        <dbReference type="ChEBI" id="CHEBI:136312"/>
    </reaction>
    <physiologicalReaction direction="left-to-right" evidence="16">
        <dbReference type="Rhea" id="RHEA:52073"/>
    </physiologicalReaction>
</comment>
<comment type="catalytic activity">
    <reaction evidence="14">
        <text>13-(9Z-octadecenoyloxy)-octadecanoate + H2O = 13-hydroxy-octadecanoate + (9Z)-octadecenoate + H(+)</text>
        <dbReference type="Rhea" id="RHEA:52064"/>
        <dbReference type="ChEBI" id="CHEBI:15377"/>
        <dbReference type="ChEBI" id="CHEBI:15378"/>
        <dbReference type="ChEBI" id="CHEBI:30823"/>
        <dbReference type="ChEBI" id="CHEBI:136303"/>
        <dbReference type="ChEBI" id="CHEBI:136304"/>
    </reaction>
    <physiologicalReaction direction="left-to-right" evidence="14">
        <dbReference type="Rhea" id="RHEA:52065"/>
    </physiologicalReaction>
</comment>
<evidence type="ECO:0000256" key="13">
    <source>
        <dbReference type="ARBA" id="ARBA00049221"/>
    </source>
</evidence>
<keyword evidence="6 17" id="KW-0472">Membrane</keyword>
<evidence type="ECO:0000256" key="2">
    <source>
        <dbReference type="ARBA" id="ARBA00004127"/>
    </source>
</evidence>
<keyword evidence="5 17" id="KW-1133">Transmembrane helix</keyword>
<comment type="catalytic activity">
    <reaction evidence="12">
        <text>9-(9Z-octadecenoyloxy)-octadecanoate + H2O = 9-hydroxy-octadecanoate + (9Z)-octadecenoate + H(+)</text>
        <dbReference type="Rhea" id="RHEA:52048"/>
        <dbReference type="ChEBI" id="CHEBI:15377"/>
        <dbReference type="ChEBI" id="CHEBI:15378"/>
        <dbReference type="ChEBI" id="CHEBI:30823"/>
        <dbReference type="ChEBI" id="CHEBI:136282"/>
        <dbReference type="ChEBI" id="CHEBI:136286"/>
    </reaction>
    <physiologicalReaction direction="left-to-right" evidence="12">
        <dbReference type="Rhea" id="RHEA:52049"/>
    </physiologicalReaction>
</comment>
<comment type="catalytic activity">
    <reaction evidence="9">
        <text>9-hexadecanoyloxy-octadecanoate + H2O = 9-hydroxy-octadecanoate + hexadecanoate + H(+)</text>
        <dbReference type="Rhea" id="RHEA:52052"/>
        <dbReference type="ChEBI" id="CHEBI:7896"/>
        <dbReference type="ChEBI" id="CHEBI:15377"/>
        <dbReference type="ChEBI" id="CHEBI:15378"/>
        <dbReference type="ChEBI" id="CHEBI:83670"/>
        <dbReference type="ChEBI" id="CHEBI:136286"/>
    </reaction>
    <physiologicalReaction direction="left-to-right" evidence="9">
        <dbReference type="Rhea" id="RHEA:52053"/>
    </physiologicalReaction>
</comment>
<evidence type="ECO:0000256" key="3">
    <source>
        <dbReference type="ARBA" id="ARBA00009300"/>
    </source>
</evidence>
<evidence type="ECO:0000256" key="16">
    <source>
        <dbReference type="ARBA" id="ARBA00049428"/>
    </source>
</evidence>
<comment type="catalytic activity">
    <reaction evidence="1">
        <text>9-(9Z-hexadecenoyloxy)-octadecanoate + H2O = (9Z)-hexadecenoate + 9-hydroxy-octadecanoate + H(+)</text>
        <dbReference type="Rhea" id="RHEA:52068"/>
        <dbReference type="ChEBI" id="CHEBI:15377"/>
        <dbReference type="ChEBI" id="CHEBI:15378"/>
        <dbReference type="ChEBI" id="CHEBI:32372"/>
        <dbReference type="ChEBI" id="CHEBI:136286"/>
        <dbReference type="ChEBI" id="CHEBI:136309"/>
    </reaction>
    <physiologicalReaction direction="left-to-right" evidence="1">
        <dbReference type="Rhea" id="RHEA:52069"/>
    </physiologicalReaction>
</comment>
<evidence type="ECO:0000256" key="9">
    <source>
        <dbReference type="ARBA" id="ARBA00047863"/>
    </source>
</evidence>
<dbReference type="InterPro" id="IPR006838">
    <property type="entry name" value="ADTRP_AIG1"/>
</dbReference>
<dbReference type="EMBL" id="GGMR01013806">
    <property type="protein sequence ID" value="MBY26425.1"/>
    <property type="molecule type" value="Transcribed_RNA"/>
</dbReference>
<comment type="catalytic activity">
    <reaction evidence="15">
        <text>13-(9Z-hexadecenoyloxy)-octadecanoate + H2O = 13-hydroxy-octadecanoate + (9Z)-hexadecenoate + H(+)</text>
        <dbReference type="Rhea" id="RHEA:52076"/>
        <dbReference type="ChEBI" id="CHEBI:15377"/>
        <dbReference type="ChEBI" id="CHEBI:15378"/>
        <dbReference type="ChEBI" id="CHEBI:32372"/>
        <dbReference type="ChEBI" id="CHEBI:136304"/>
        <dbReference type="ChEBI" id="CHEBI:136315"/>
    </reaction>
    <physiologicalReaction direction="left-to-right" evidence="15">
        <dbReference type="Rhea" id="RHEA:52077"/>
    </physiologicalReaction>
</comment>
<evidence type="ECO:0000256" key="5">
    <source>
        <dbReference type="ARBA" id="ARBA00022989"/>
    </source>
</evidence>
<feature type="transmembrane region" description="Helical" evidence="17">
    <location>
        <begin position="199"/>
        <end position="219"/>
    </location>
</feature>
<evidence type="ECO:0000256" key="14">
    <source>
        <dbReference type="ARBA" id="ARBA00049296"/>
    </source>
</evidence>
<evidence type="ECO:0000256" key="4">
    <source>
        <dbReference type="ARBA" id="ARBA00022692"/>
    </source>
</evidence>
<evidence type="ECO:0000256" key="12">
    <source>
        <dbReference type="ARBA" id="ARBA00048800"/>
    </source>
</evidence>
<comment type="similarity">
    <text evidence="3">Belongs to the AIG1 family.</text>
</comment>
<comment type="subcellular location">
    <subcellularLocation>
        <location evidence="2">Endomembrane system</location>
        <topology evidence="2">Multi-pass membrane protein</topology>
    </subcellularLocation>
</comment>
<gene>
    <name evidence="18" type="primary">AIG1_0</name>
    <name evidence="18" type="ORF">g.13573</name>
</gene>
<comment type="catalytic activity">
    <reaction evidence="10">
        <text>12-octadecanoyloxy-octadecanoate + H2O = 12-hydroxyoctadecanoate + octadecanoate + H(+)</text>
        <dbReference type="Rhea" id="RHEA:52080"/>
        <dbReference type="ChEBI" id="CHEBI:15377"/>
        <dbReference type="ChEBI" id="CHEBI:15378"/>
        <dbReference type="ChEBI" id="CHEBI:25629"/>
        <dbReference type="ChEBI" id="CHEBI:84201"/>
        <dbReference type="ChEBI" id="CHEBI:136330"/>
    </reaction>
    <physiologicalReaction direction="left-to-right" evidence="10">
        <dbReference type="Rhea" id="RHEA:52081"/>
    </physiologicalReaction>
</comment>
<feature type="transmembrane region" description="Helical" evidence="17">
    <location>
        <begin position="173"/>
        <end position="193"/>
    </location>
</feature>
<comment type="catalytic activity">
    <reaction evidence="13">
        <text>9-octadecanoyloxy-octadecanoate + H2O = 9-hydroxy-octadecanoate + octadecanoate + H(+)</text>
        <dbReference type="Rhea" id="RHEA:52096"/>
        <dbReference type="ChEBI" id="CHEBI:15377"/>
        <dbReference type="ChEBI" id="CHEBI:15378"/>
        <dbReference type="ChEBI" id="CHEBI:25629"/>
        <dbReference type="ChEBI" id="CHEBI:136286"/>
        <dbReference type="ChEBI" id="CHEBI:136373"/>
    </reaction>
    <physiologicalReaction direction="left-to-right" evidence="13">
        <dbReference type="Rhea" id="RHEA:52097"/>
    </physiologicalReaction>
</comment>
<evidence type="ECO:0000256" key="6">
    <source>
        <dbReference type="ARBA" id="ARBA00023136"/>
    </source>
</evidence>
<comment type="catalytic activity">
    <reaction evidence="11">
        <text>12-(9Z-octadecenoyloxy)-octadecanoate + H2O = 12-hydroxyoctadecanoate + (9Z)-octadecenoate + H(+)</text>
        <dbReference type="Rhea" id="RHEA:52060"/>
        <dbReference type="ChEBI" id="CHEBI:15377"/>
        <dbReference type="ChEBI" id="CHEBI:15378"/>
        <dbReference type="ChEBI" id="CHEBI:30823"/>
        <dbReference type="ChEBI" id="CHEBI:84201"/>
        <dbReference type="ChEBI" id="CHEBI:136302"/>
    </reaction>
    <physiologicalReaction direction="left-to-right" evidence="11">
        <dbReference type="Rhea" id="RHEA:52061"/>
    </physiologicalReaction>
</comment>
<dbReference type="GO" id="GO:0012505">
    <property type="term" value="C:endomembrane system"/>
    <property type="evidence" value="ECO:0007669"/>
    <property type="project" value="UniProtKB-SubCell"/>
</dbReference>
<name>A0A2S2PAF7_SCHGA</name>
<reference evidence="18" key="1">
    <citation type="submission" date="2018-04" db="EMBL/GenBank/DDBJ databases">
        <title>Transcriptome of Schizaphis graminum biotype I.</title>
        <authorList>
            <person name="Scully E.D."/>
            <person name="Geib S.M."/>
            <person name="Palmer N.A."/>
            <person name="Koch K."/>
            <person name="Bradshaw J."/>
            <person name="Heng-Moss T."/>
            <person name="Sarath G."/>
        </authorList>
    </citation>
    <scope>NUCLEOTIDE SEQUENCE</scope>
</reference>